<dbReference type="InterPro" id="IPR039911">
    <property type="entry name" value="JIP3/JIP4"/>
</dbReference>
<evidence type="ECO:0000313" key="2">
    <source>
        <dbReference type="EMBL" id="VDM67070.1"/>
    </source>
</evidence>
<protein>
    <submittedName>
        <fullName evidence="2">Uncharacterized protein</fullName>
    </submittedName>
</protein>
<dbReference type="GO" id="GO:0019894">
    <property type="term" value="F:kinesin binding"/>
    <property type="evidence" value="ECO:0007669"/>
    <property type="project" value="TreeGrafter"/>
</dbReference>
<dbReference type="GO" id="GO:0008432">
    <property type="term" value="F:JUN kinase binding"/>
    <property type="evidence" value="ECO:0007669"/>
    <property type="project" value="TreeGrafter"/>
</dbReference>
<keyword evidence="3" id="KW-1185">Reference proteome</keyword>
<accession>A0A3P7I326</accession>
<organism evidence="2 3">
    <name type="scientific">Strongylus vulgaris</name>
    <name type="common">Blood worm</name>
    <dbReference type="NCBI Taxonomy" id="40348"/>
    <lineage>
        <taxon>Eukaryota</taxon>
        <taxon>Metazoa</taxon>
        <taxon>Ecdysozoa</taxon>
        <taxon>Nematoda</taxon>
        <taxon>Chromadorea</taxon>
        <taxon>Rhabditida</taxon>
        <taxon>Rhabditina</taxon>
        <taxon>Rhabditomorpha</taxon>
        <taxon>Strongyloidea</taxon>
        <taxon>Strongylidae</taxon>
        <taxon>Strongylus</taxon>
    </lineage>
</organism>
<dbReference type="GO" id="GO:0005078">
    <property type="term" value="F:MAP-kinase scaffold activity"/>
    <property type="evidence" value="ECO:0007669"/>
    <property type="project" value="InterPro"/>
</dbReference>
<evidence type="ECO:0000256" key="1">
    <source>
        <dbReference type="SAM" id="MobiDB-lite"/>
    </source>
</evidence>
<proteinExistence type="predicted"/>
<gene>
    <name evidence="2" type="ORF">SVUK_LOCUS2068</name>
</gene>
<feature type="region of interest" description="Disordered" evidence="1">
    <location>
        <begin position="193"/>
        <end position="247"/>
    </location>
</feature>
<name>A0A3P7I326_STRVU</name>
<dbReference type="Proteomes" id="UP000270094">
    <property type="component" value="Unassembled WGS sequence"/>
</dbReference>
<dbReference type="GO" id="GO:0005737">
    <property type="term" value="C:cytoplasm"/>
    <property type="evidence" value="ECO:0007669"/>
    <property type="project" value="TreeGrafter"/>
</dbReference>
<reference evidence="2 3" key="1">
    <citation type="submission" date="2018-11" db="EMBL/GenBank/DDBJ databases">
        <authorList>
            <consortium name="Pathogen Informatics"/>
        </authorList>
    </citation>
    <scope>NUCLEOTIDE SEQUENCE [LARGE SCALE GENOMIC DNA]</scope>
</reference>
<dbReference type="OrthoDB" id="10256043at2759"/>
<sequence length="273" mass="29697">MVPVPVCCRPLMENQPSIKVWCATAVTLRGGLDKDGKFITGDPIYFSPRAAILPKGKESSDKLEDEITRARALDARECELAEWEASSVVWVGSSNQGKSHVAILDANNPNNVIETFLACESHLLCIRGVPGKSLSVGLGISEGEPVIDETAAKAFLCGGGKVKDLPDTYVGIDGTDLGACEWVELRKMEDSEDGVPTYCSNDMRPSPKRTRDFSVSETEAGKGSSEAKPTPMEKVEEEISEDQKEQISLETTQYSGLIWLEKTDEQKGGIWVL</sequence>
<dbReference type="EMBL" id="UYYB01004484">
    <property type="protein sequence ID" value="VDM67070.1"/>
    <property type="molecule type" value="Genomic_DNA"/>
</dbReference>
<dbReference type="PANTHER" id="PTHR13886:SF4">
    <property type="entry name" value="JNK-INTERACTING PROTEIN 3"/>
    <property type="match status" value="1"/>
</dbReference>
<dbReference type="GO" id="GO:0016192">
    <property type="term" value="P:vesicle-mediated transport"/>
    <property type="evidence" value="ECO:0007669"/>
    <property type="project" value="TreeGrafter"/>
</dbReference>
<dbReference type="PANTHER" id="PTHR13886">
    <property type="entry name" value="JNK/SAPK-ASSOCIATED PROTEIN"/>
    <property type="match status" value="1"/>
</dbReference>
<evidence type="ECO:0000313" key="3">
    <source>
        <dbReference type="Proteomes" id="UP000270094"/>
    </source>
</evidence>
<dbReference type="AlphaFoldDB" id="A0A3P7I326"/>
<dbReference type="GO" id="GO:0030159">
    <property type="term" value="F:signaling receptor complex adaptor activity"/>
    <property type="evidence" value="ECO:0007669"/>
    <property type="project" value="TreeGrafter"/>
</dbReference>